<organism evidence="2 3">
    <name type="scientific">Thraustotheca clavata</name>
    <dbReference type="NCBI Taxonomy" id="74557"/>
    <lineage>
        <taxon>Eukaryota</taxon>
        <taxon>Sar</taxon>
        <taxon>Stramenopiles</taxon>
        <taxon>Oomycota</taxon>
        <taxon>Saprolegniomycetes</taxon>
        <taxon>Saprolegniales</taxon>
        <taxon>Achlyaceae</taxon>
        <taxon>Thraustotheca</taxon>
    </lineage>
</organism>
<feature type="compositionally biased region" description="Polar residues" evidence="1">
    <location>
        <begin position="51"/>
        <end position="66"/>
    </location>
</feature>
<feature type="region of interest" description="Disordered" evidence="1">
    <location>
        <begin position="88"/>
        <end position="139"/>
    </location>
</feature>
<dbReference type="EMBL" id="JNBS01003136">
    <property type="protein sequence ID" value="OQR88560.1"/>
    <property type="molecule type" value="Genomic_DNA"/>
</dbReference>
<dbReference type="Gene3D" id="2.30.30.140">
    <property type="match status" value="3"/>
</dbReference>
<dbReference type="AlphaFoldDB" id="A0A1V9YSH8"/>
<feature type="region of interest" description="Disordered" evidence="1">
    <location>
        <begin position="51"/>
        <end position="75"/>
    </location>
</feature>
<dbReference type="OrthoDB" id="79761at2759"/>
<evidence type="ECO:0000313" key="3">
    <source>
        <dbReference type="Proteomes" id="UP000243217"/>
    </source>
</evidence>
<protein>
    <recommendedName>
        <fullName evidence="4">Tudor domain-containing protein</fullName>
    </recommendedName>
</protein>
<dbReference type="Proteomes" id="UP000243217">
    <property type="component" value="Unassembled WGS sequence"/>
</dbReference>
<accession>A0A1V9YSH8</accession>
<feature type="non-terminal residue" evidence="2">
    <location>
        <position position="1"/>
    </location>
</feature>
<name>A0A1V9YSH8_9STRA</name>
<feature type="region of interest" description="Disordered" evidence="1">
    <location>
        <begin position="348"/>
        <end position="372"/>
    </location>
</feature>
<reference evidence="2 3" key="1">
    <citation type="journal article" date="2014" name="Genome Biol. Evol.">
        <title>The secreted proteins of Achlya hypogyna and Thraustotheca clavata identify the ancestral oomycete secretome and reveal gene acquisitions by horizontal gene transfer.</title>
        <authorList>
            <person name="Misner I."/>
            <person name="Blouin N."/>
            <person name="Leonard G."/>
            <person name="Richards T.A."/>
            <person name="Lane C.E."/>
        </authorList>
    </citation>
    <scope>NUCLEOTIDE SEQUENCE [LARGE SCALE GENOMIC DNA]</scope>
    <source>
        <strain evidence="2 3">ATCC 34112</strain>
    </source>
</reference>
<keyword evidence="3" id="KW-1185">Reference proteome</keyword>
<sequence length="1033" mass="113274">EAQGEGKDDYLPGVISRCRLDGSYDVKFFTGDEETFIGAERIKRLQKQLNLESSTENQQVLENEITSPLKKDSDELQNAGDDQLAVDKSTDWHDSHPQQLHDENPIDENPTDERPIDESANDEGPIDESPINGNFVPDEEIGNSEVAVNVPREPEHQVNDAPQKIFERHQRVKVQVENSTQLEMGVISRCRLNGTYDVEFDTGERETGVSADYIEAVTWPPTQDYIPLWHVGDLIEARCRGKTKYVPGIIAKVYTTLVSAIYEVHFENGTIQDKLDEEDIHLLRRCTDNASVFGSSDRVCVYGQVGSVMLCLTNGCYDVKLDNGDIISTVAASDLTHATEVYERALTTDENDNTSKSQTLAAASPIEEEQNDKSVDLAVGEPVVDAMIAQQPEKSEEEISFYDGSDYLSPPELVDTSLMDVALSTTEVVSQSNDDMGESNDDNIELQGSLSATSENIYEFTENNKVRAADSGDLKGFSPLHCQEDSTETKLQETHVLKNYPLHKSATRLVEDAIQIALCSNLGTVHSKIATGTSFDNDSKSFETSESSIEIKSISPEEIQNHFSESLIGEAKSAADNSFKAIPKDPPSFLTSLTKDGMDTNFIAQTYPTRNEDPFALAMAINDVAESACNFILASATINQVKEHLALSALQNSEKKPLLIDSTLQNLLAESATDISLGGSDVEFKQETIGDRAYQARVVHDGNMVDDLASAETSANDVETYDQKANFNQAEGNPALIAYHLHATECSISQFASQFTGETLASAMSNHLSHISEESKHYIPLLSLPSNSIDKIAPSTTAHVEQYDMTFYSTLHPTERLGIDVISNSATDSDTHRNDIDCSDFDMKNYNNYTKGIQSTKSRERAHTIHLHTSQKNNTSDNDILPTRQLEHKVNNEKPSVDTIQIQKHKDYNKTLVDIPSDDLVIPTEREAPVDDIKDTVDAPMVDASNEYLDDAPDSSVPQQLDEVPGVPVEVAEVTAPTSVVADLDVVSVPSITDDAVVDDSTIASVEDNDVSVNAAASLVAANVVADAIHTAF</sequence>
<feature type="compositionally biased region" description="Basic and acidic residues" evidence="1">
    <location>
        <begin position="88"/>
        <end position="104"/>
    </location>
</feature>
<proteinExistence type="predicted"/>
<gene>
    <name evidence="2" type="ORF">THRCLA_22842</name>
</gene>
<comment type="caution">
    <text evidence="2">The sequence shown here is derived from an EMBL/GenBank/DDBJ whole genome shotgun (WGS) entry which is preliminary data.</text>
</comment>
<evidence type="ECO:0008006" key="4">
    <source>
        <dbReference type="Google" id="ProtNLM"/>
    </source>
</evidence>
<evidence type="ECO:0000313" key="2">
    <source>
        <dbReference type="EMBL" id="OQR88560.1"/>
    </source>
</evidence>
<evidence type="ECO:0000256" key="1">
    <source>
        <dbReference type="SAM" id="MobiDB-lite"/>
    </source>
</evidence>
<feature type="non-terminal residue" evidence="2">
    <location>
        <position position="1033"/>
    </location>
</feature>